<name>A0A8H6CY22_9HYPO</name>
<sequence>MMPSNQQLSTDSIGHLVLEDCQQVMPKPTMSSILEESDEVHLLSSMSKASPLKEGPKPISKYGKRKRKSSETQPLPAGDTPYKRRSITLPRPAQPSVRKGRNLNSRSGNTEGLHERDVTVAKPAEPAVPKEAASGSNVQCCSPEFTHEFRIQCLSDASIRWPRCAGVELRNFAAQAMADDRMLCLCQRSLGLEAGYQCVECVVMGAMANTGNGDLCRALLF</sequence>
<accession>A0A8H6CY22</accession>
<keyword evidence="3" id="KW-1185">Reference proteome</keyword>
<comment type="caution">
    <text evidence="2">The sequence shown here is derived from an EMBL/GenBank/DDBJ whole genome shotgun (WGS) entry which is preliminary data.</text>
</comment>
<dbReference type="EMBL" id="JAAOAN010001066">
    <property type="protein sequence ID" value="KAF5697166.1"/>
    <property type="molecule type" value="Genomic_DNA"/>
</dbReference>
<evidence type="ECO:0000313" key="2">
    <source>
        <dbReference type="EMBL" id="KAF5697166.1"/>
    </source>
</evidence>
<dbReference type="AlphaFoldDB" id="A0A8H6CY22"/>
<evidence type="ECO:0000313" key="3">
    <source>
        <dbReference type="Proteomes" id="UP000544331"/>
    </source>
</evidence>
<evidence type="ECO:0000256" key="1">
    <source>
        <dbReference type="SAM" id="MobiDB-lite"/>
    </source>
</evidence>
<protein>
    <submittedName>
        <fullName evidence="2">Uncharacterized protein</fullName>
    </submittedName>
</protein>
<dbReference type="Proteomes" id="UP000544331">
    <property type="component" value="Unassembled WGS sequence"/>
</dbReference>
<feature type="region of interest" description="Disordered" evidence="1">
    <location>
        <begin position="27"/>
        <end position="119"/>
    </location>
</feature>
<organism evidence="2 3">
    <name type="scientific">Fusarium mundagurra</name>
    <dbReference type="NCBI Taxonomy" id="1567541"/>
    <lineage>
        <taxon>Eukaryota</taxon>
        <taxon>Fungi</taxon>
        <taxon>Dikarya</taxon>
        <taxon>Ascomycota</taxon>
        <taxon>Pezizomycotina</taxon>
        <taxon>Sordariomycetes</taxon>
        <taxon>Hypocreomycetidae</taxon>
        <taxon>Hypocreales</taxon>
        <taxon>Nectriaceae</taxon>
        <taxon>Fusarium</taxon>
        <taxon>Fusarium fujikuroi species complex</taxon>
    </lineage>
</organism>
<proteinExistence type="predicted"/>
<gene>
    <name evidence="2" type="ORF">FMUND_15504</name>
</gene>
<reference evidence="2 3" key="1">
    <citation type="submission" date="2020-05" db="EMBL/GenBank/DDBJ databases">
        <title>Identification and distribution of gene clusters putatively required for synthesis of sphingolipid metabolism inhibitors in phylogenetically diverse species of the filamentous fungus Fusarium.</title>
        <authorList>
            <person name="Kim H.-S."/>
            <person name="Busman M."/>
            <person name="Brown D.W."/>
            <person name="Divon H."/>
            <person name="Uhlig S."/>
            <person name="Proctor R.H."/>
        </authorList>
    </citation>
    <scope>NUCLEOTIDE SEQUENCE [LARGE SCALE GENOMIC DNA]</scope>
    <source>
        <strain evidence="2 3">NRRL 66235</strain>
    </source>
</reference>